<name>A0A6M7WV38_RHILI</name>
<dbReference type="InterPro" id="IPR050534">
    <property type="entry name" value="Coronavir_polyprotein_1ab"/>
</dbReference>
<evidence type="ECO:0000313" key="9">
    <source>
        <dbReference type="Proteomes" id="UP000503017"/>
    </source>
</evidence>
<feature type="domain" description="DNA2/NAM7 helicase helicase" evidence="6">
    <location>
        <begin position="625"/>
        <end position="691"/>
    </location>
</feature>
<dbReference type="EMBL" id="CP033367">
    <property type="protein sequence ID" value="QKD05895.1"/>
    <property type="molecule type" value="Genomic_DNA"/>
</dbReference>
<dbReference type="Pfam" id="PF13087">
    <property type="entry name" value="AAA_12"/>
    <property type="match status" value="1"/>
</dbReference>
<dbReference type="GO" id="GO:0005524">
    <property type="term" value="F:ATP binding"/>
    <property type="evidence" value="ECO:0007669"/>
    <property type="project" value="UniProtKB-KW"/>
</dbReference>
<dbReference type="InterPro" id="IPR011009">
    <property type="entry name" value="Kinase-like_dom_sf"/>
</dbReference>
<evidence type="ECO:0000256" key="1">
    <source>
        <dbReference type="ARBA" id="ARBA00007913"/>
    </source>
</evidence>
<dbReference type="PANTHER" id="PTHR43788:SF8">
    <property type="entry name" value="DNA-BINDING PROTEIN SMUBP-2"/>
    <property type="match status" value="1"/>
</dbReference>
<evidence type="ECO:0000313" key="8">
    <source>
        <dbReference type="EMBL" id="QKD05895.1"/>
    </source>
</evidence>
<sequence length="1193" mass="133107">MARRNQRIRLEDTFSLSEDYLQRPQVEELRPGLITAVVKETGEDRTLKIWWKAGDQADGEFRELWNHERLQVDRVMNYPDADEVMVEIIEMIETADSFCVVYEAAATPLAARLRTLSSRHWLKGLDIVSNRAILWSNLSRLAKAIGLLHARGLVHGRLDRHAVFTNGSNSADFKLGGFEWCVGMGEAKPLDPMLAKARARIDRLIYSYGDDWKALGALFADILGVDVTRLRSDDPFQRGRPVIDLSEGEIDFLRRLTDPHREDAADARWVMRSVDALLRELVRFGTTKAARFILLARPNRKMAEAIDQATDGGIPIDDLDGQIAYIEGDIASGAKIVVSNQNDLETLDTLTIITEALSYRVRQFTDEGPPTWQIATVVSIVPRDRARLPGDREVHRLNHEVLVARNKHDALALLGRLRSMAIDWTIPIVPAKVDDINRESVPLQRAVLLVQVVEALVKSLDILPVSVASAKTDGGRNVVRLAPRLGTARDNLAAEIEERNTAEVMDRIFEKEDLGTDVDWRLSVSGTLSSKNATEIRARFLGVVEGPNGSPLYEFDVLDLIRDEKNLFLKRSGEAGTEALIRRRLRTTKALGEQRDLASLFVDLRRRIRSSQDVLVEDSEYRDLDGPKREALEQIWKTLPNHLVVGPPGVGKTRLSAEVVRRRLEGDPAARILLSAQSHQALDHLLSTVRKKVVAALPETIIVRSRGGDDSVSTDEDLRKTAASYLDRVLSSALINEAPGPLQLGISSLKEAVLHATFDDEGKVTRPLNRREEIGLRALDALVLESANVVFSTSNSFDVERLCEDGAQFDWVLIEEAAKATGPELIAPLSLSGRRLLIGDHHQLPPFDAERLTSILSNNTAVRNALQQVEHVLGATFFESGLDELRSAVRDEAVLETTTQLALRMLEPFRSLVEEEERKRTVAGGQRRTVSSELWCQHRMDPAIAELVSRCFYKNRLYTGDDRIESAKLPLPFTFDSKIPSSPIVFIDMPFASRSGRAEPVEKGRPRWHNPSERKIVLEILRRLKVADLKPAPADLNTLAVLSPYRAQVERMARDLDVLRDSGASSIAQFSGFTHDSRMHGTVDSSQGSEADLVIVSLVRNNHRNGVASLGFLRDPRRMNVLLSRAKMQLIVVGSLEFLKESTRHASAVEQDDLAFIRLFLDTLEYLTTQKAYRGGPAAVVTRAADALEGVTF</sequence>
<keyword evidence="3" id="KW-0378">Hydrolase</keyword>
<evidence type="ECO:0000259" key="7">
    <source>
        <dbReference type="Pfam" id="PF13087"/>
    </source>
</evidence>
<reference evidence="8 9" key="1">
    <citation type="submission" date="2018-10" db="EMBL/GenBank/DDBJ databases">
        <authorList>
            <person name="Perry B.J."/>
            <person name="Sullivan J.T."/>
            <person name="Murphy R.J.T."/>
            <person name="Ramsay J.P."/>
            <person name="Ronson C.W."/>
        </authorList>
    </citation>
    <scope>NUCLEOTIDE SEQUENCE [LARGE SCALE GENOMIC DNA]</scope>
    <source>
        <strain evidence="8 9">R88b</strain>
    </source>
</reference>
<proteinExistence type="inferred from homology"/>
<dbReference type="InterPro" id="IPR041679">
    <property type="entry name" value="DNA2/NAM7-like_C"/>
</dbReference>
<feature type="domain" description="DNA2/NAM7 helicase helicase" evidence="6">
    <location>
        <begin position="768"/>
        <end position="846"/>
    </location>
</feature>
<dbReference type="PANTHER" id="PTHR43788">
    <property type="entry name" value="DNA2/NAM7 HELICASE FAMILY MEMBER"/>
    <property type="match status" value="1"/>
</dbReference>
<evidence type="ECO:0000256" key="5">
    <source>
        <dbReference type="ARBA" id="ARBA00022840"/>
    </source>
</evidence>
<dbReference type="Proteomes" id="UP000503017">
    <property type="component" value="Chromosome"/>
</dbReference>
<dbReference type="InterPro" id="IPR041677">
    <property type="entry name" value="DNA2/NAM7_AAA_11"/>
</dbReference>
<keyword evidence="2" id="KW-0547">Nucleotide-binding</keyword>
<evidence type="ECO:0000256" key="3">
    <source>
        <dbReference type="ARBA" id="ARBA00022801"/>
    </source>
</evidence>
<accession>A0A6M7WV38</accession>
<dbReference type="GO" id="GO:0016787">
    <property type="term" value="F:hydrolase activity"/>
    <property type="evidence" value="ECO:0007669"/>
    <property type="project" value="UniProtKB-KW"/>
</dbReference>
<evidence type="ECO:0000256" key="2">
    <source>
        <dbReference type="ARBA" id="ARBA00022741"/>
    </source>
</evidence>
<feature type="domain" description="DNA2/NAM7 helicase-like C-terminal" evidence="7">
    <location>
        <begin position="929"/>
        <end position="1135"/>
    </location>
</feature>
<dbReference type="CDD" id="cd18808">
    <property type="entry name" value="SF1_C_Upf1"/>
    <property type="match status" value="1"/>
</dbReference>
<keyword evidence="4 8" id="KW-0347">Helicase</keyword>
<evidence type="ECO:0000259" key="6">
    <source>
        <dbReference type="Pfam" id="PF13086"/>
    </source>
</evidence>
<protein>
    <submittedName>
        <fullName evidence="8">DNA helicase</fullName>
    </submittedName>
</protein>
<dbReference type="SUPFAM" id="SSF56112">
    <property type="entry name" value="Protein kinase-like (PK-like)"/>
    <property type="match status" value="1"/>
</dbReference>
<dbReference type="RefSeq" id="WP_051371313.1">
    <property type="nucleotide sequence ID" value="NZ_CP033367.1"/>
</dbReference>
<organism evidence="8 9">
    <name type="scientific">Mesorhizobium loti R88b</name>
    <dbReference type="NCBI Taxonomy" id="935548"/>
    <lineage>
        <taxon>Bacteria</taxon>
        <taxon>Pseudomonadati</taxon>
        <taxon>Pseudomonadota</taxon>
        <taxon>Alphaproteobacteria</taxon>
        <taxon>Hyphomicrobiales</taxon>
        <taxon>Phyllobacteriaceae</taxon>
        <taxon>Mesorhizobium</taxon>
    </lineage>
</organism>
<dbReference type="AlphaFoldDB" id="A0A6M7WV38"/>
<dbReference type="Gene3D" id="3.40.50.300">
    <property type="entry name" value="P-loop containing nucleotide triphosphate hydrolases"/>
    <property type="match status" value="2"/>
</dbReference>
<dbReference type="GeneID" id="66686452"/>
<dbReference type="SUPFAM" id="SSF52540">
    <property type="entry name" value="P-loop containing nucleoside triphosphate hydrolases"/>
    <property type="match status" value="1"/>
</dbReference>
<dbReference type="InterPro" id="IPR027417">
    <property type="entry name" value="P-loop_NTPase"/>
</dbReference>
<comment type="similarity">
    <text evidence="1">Belongs to the DNA2/NAM7 helicase family.</text>
</comment>
<dbReference type="Pfam" id="PF13086">
    <property type="entry name" value="AAA_11"/>
    <property type="match status" value="2"/>
</dbReference>
<gene>
    <name evidence="8" type="ORF">EB235_34395</name>
</gene>
<dbReference type="InterPro" id="IPR047187">
    <property type="entry name" value="SF1_C_Upf1"/>
</dbReference>
<evidence type="ECO:0000256" key="4">
    <source>
        <dbReference type="ARBA" id="ARBA00022806"/>
    </source>
</evidence>
<dbReference type="GO" id="GO:0043139">
    <property type="term" value="F:5'-3' DNA helicase activity"/>
    <property type="evidence" value="ECO:0007669"/>
    <property type="project" value="TreeGrafter"/>
</dbReference>
<dbReference type="Gene3D" id="1.10.510.10">
    <property type="entry name" value="Transferase(Phosphotransferase) domain 1"/>
    <property type="match status" value="1"/>
</dbReference>
<keyword evidence="5" id="KW-0067">ATP-binding</keyword>